<feature type="transmembrane region" description="Helical" evidence="1">
    <location>
        <begin position="209"/>
        <end position="228"/>
    </location>
</feature>
<evidence type="ECO:0008006" key="4">
    <source>
        <dbReference type="Google" id="ProtNLM"/>
    </source>
</evidence>
<evidence type="ECO:0000313" key="2">
    <source>
        <dbReference type="EMBL" id="SNX66900.1"/>
    </source>
</evidence>
<dbReference type="RefSeq" id="WP_097156741.1">
    <property type="nucleotide sequence ID" value="NZ_JBEPMQ010000012.1"/>
</dbReference>
<gene>
    <name evidence="2" type="ORF">SAMN05877753_101213</name>
</gene>
<feature type="transmembrane region" description="Helical" evidence="1">
    <location>
        <begin position="137"/>
        <end position="159"/>
    </location>
</feature>
<organism evidence="2 3">
    <name type="scientific">Bacillus oleivorans</name>
    <dbReference type="NCBI Taxonomy" id="1448271"/>
    <lineage>
        <taxon>Bacteria</taxon>
        <taxon>Bacillati</taxon>
        <taxon>Bacillota</taxon>
        <taxon>Bacilli</taxon>
        <taxon>Bacillales</taxon>
        <taxon>Bacillaceae</taxon>
        <taxon>Bacillus</taxon>
    </lineage>
</organism>
<proteinExistence type="predicted"/>
<feature type="transmembrane region" description="Helical" evidence="1">
    <location>
        <begin position="171"/>
        <end position="189"/>
    </location>
</feature>
<protein>
    <recommendedName>
        <fullName evidence="4">Permease</fullName>
    </recommendedName>
</protein>
<name>A0A285CHB8_9BACI</name>
<dbReference type="OrthoDB" id="3190532at2"/>
<keyword evidence="1" id="KW-0472">Membrane</keyword>
<dbReference type="Proteomes" id="UP000219546">
    <property type="component" value="Unassembled WGS sequence"/>
</dbReference>
<dbReference type="Pfam" id="PF12730">
    <property type="entry name" value="ABC2_membrane_4"/>
    <property type="match status" value="1"/>
</dbReference>
<sequence>MGSLISLEFLKIKRKGIWFLVFLGPFGVVALQAANFGIRYDWLTAQYAGHLWEGLLSNVGSLGVPALVIGSAIITSMLANLEHQTRSWKLWLALPVKKWQFYLSKLIVSVFLLWVSTILLAIGAIILGIALKFGTDIPYYEVAKFCLFPTLAGLPIILGQHWLAVRFSNQSIAISIGVLGTVVSLWSYYAPLWLPWVWPYMPEGVSYTLLLSTVVASLITVISIGDFINREVGS</sequence>
<reference evidence="2 3" key="1">
    <citation type="submission" date="2017-08" db="EMBL/GenBank/DDBJ databases">
        <authorList>
            <person name="de Groot N.N."/>
        </authorList>
    </citation>
    <scope>NUCLEOTIDE SEQUENCE [LARGE SCALE GENOMIC DNA]</scope>
    <source>
        <strain evidence="2 3">JC228</strain>
    </source>
</reference>
<feature type="transmembrane region" description="Helical" evidence="1">
    <location>
        <begin position="16"/>
        <end position="38"/>
    </location>
</feature>
<dbReference type="AlphaFoldDB" id="A0A285CHB8"/>
<feature type="transmembrane region" description="Helical" evidence="1">
    <location>
        <begin position="58"/>
        <end position="81"/>
    </location>
</feature>
<keyword evidence="3" id="KW-1185">Reference proteome</keyword>
<evidence type="ECO:0000256" key="1">
    <source>
        <dbReference type="SAM" id="Phobius"/>
    </source>
</evidence>
<feature type="transmembrane region" description="Helical" evidence="1">
    <location>
        <begin position="102"/>
        <end position="131"/>
    </location>
</feature>
<evidence type="ECO:0000313" key="3">
    <source>
        <dbReference type="Proteomes" id="UP000219546"/>
    </source>
</evidence>
<dbReference type="CDD" id="cd21809">
    <property type="entry name" value="ABC-2_lan_permease-like"/>
    <property type="match status" value="1"/>
</dbReference>
<dbReference type="EMBL" id="OAOP01000001">
    <property type="protein sequence ID" value="SNX66900.1"/>
    <property type="molecule type" value="Genomic_DNA"/>
</dbReference>
<keyword evidence="1" id="KW-0812">Transmembrane</keyword>
<keyword evidence="1" id="KW-1133">Transmembrane helix</keyword>
<accession>A0A285CHB8</accession>